<keyword evidence="1" id="KW-1133">Transmembrane helix</keyword>
<proteinExistence type="predicted"/>
<feature type="transmembrane region" description="Helical" evidence="1">
    <location>
        <begin position="89"/>
        <end position="107"/>
    </location>
</feature>
<protein>
    <submittedName>
        <fullName evidence="2">Uncharacterized protein</fullName>
    </submittedName>
</protein>
<keyword evidence="1" id="KW-0812">Transmembrane</keyword>
<organism evidence="2 3">
    <name type="scientific">Allacma fusca</name>
    <dbReference type="NCBI Taxonomy" id="39272"/>
    <lineage>
        <taxon>Eukaryota</taxon>
        <taxon>Metazoa</taxon>
        <taxon>Ecdysozoa</taxon>
        <taxon>Arthropoda</taxon>
        <taxon>Hexapoda</taxon>
        <taxon>Collembola</taxon>
        <taxon>Symphypleona</taxon>
        <taxon>Sminthuridae</taxon>
        <taxon>Allacma</taxon>
    </lineage>
</organism>
<evidence type="ECO:0000256" key="1">
    <source>
        <dbReference type="SAM" id="Phobius"/>
    </source>
</evidence>
<gene>
    <name evidence="2" type="ORF">AFUS01_LOCUS9440</name>
</gene>
<evidence type="ECO:0000313" key="2">
    <source>
        <dbReference type="EMBL" id="CAG7720154.1"/>
    </source>
</evidence>
<keyword evidence="1" id="KW-0472">Membrane</keyword>
<accession>A0A8J2P166</accession>
<dbReference type="Proteomes" id="UP000708208">
    <property type="component" value="Unassembled WGS sequence"/>
</dbReference>
<evidence type="ECO:0000313" key="3">
    <source>
        <dbReference type="Proteomes" id="UP000708208"/>
    </source>
</evidence>
<sequence length="206" mass="22905">MSTASAKSISYSGFVRRFHSSLFFTVGDDCIKRSVDGLSGNGVPTVDGFVAAHIRTNKNSNNTPMIADHTQQNTTACVTKNDRDKFKKSAIGAVLSTGLCVVGRYLWKFIRYRCNRRGINPTSSSCVLGREEVELESLVNFNGDGMENRQLARQVCMTLQKIVVHGKLNPGRSTQQARSQKNFGMFTSCSKKLQMKFLLPLDWPRA</sequence>
<comment type="caution">
    <text evidence="2">The sequence shown here is derived from an EMBL/GenBank/DDBJ whole genome shotgun (WGS) entry which is preliminary data.</text>
</comment>
<reference evidence="2" key="1">
    <citation type="submission" date="2021-06" db="EMBL/GenBank/DDBJ databases">
        <authorList>
            <person name="Hodson N. C."/>
            <person name="Mongue J. A."/>
            <person name="Jaron S. K."/>
        </authorList>
    </citation>
    <scope>NUCLEOTIDE SEQUENCE</scope>
</reference>
<dbReference type="EMBL" id="CAJVCH010067800">
    <property type="protein sequence ID" value="CAG7720154.1"/>
    <property type="molecule type" value="Genomic_DNA"/>
</dbReference>
<keyword evidence="3" id="KW-1185">Reference proteome</keyword>
<name>A0A8J2P166_9HEXA</name>
<dbReference type="AlphaFoldDB" id="A0A8J2P166"/>